<dbReference type="Gene3D" id="2.40.240.20">
    <property type="entry name" value="Hypothetical PUA domain-like, domain 1"/>
    <property type="match status" value="1"/>
</dbReference>
<dbReference type="GO" id="GO:0032259">
    <property type="term" value="P:methylation"/>
    <property type="evidence" value="ECO:0007669"/>
    <property type="project" value="UniProtKB-KW"/>
</dbReference>
<evidence type="ECO:0000256" key="1">
    <source>
        <dbReference type="ARBA" id="ARBA00004496"/>
    </source>
</evidence>
<dbReference type="RefSeq" id="WP_270898139.1">
    <property type="nucleotide sequence ID" value="NZ_JBHSPF010000068.1"/>
</dbReference>
<evidence type="ECO:0000256" key="10">
    <source>
        <dbReference type="ARBA" id="ARBA00025699"/>
    </source>
</evidence>
<dbReference type="EMBL" id="JBHSPF010000068">
    <property type="protein sequence ID" value="MFC5629745.1"/>
    <property type="molecule type" value="Genomic_DNA"/>
</dbReference>
<dbReference type="PIRSF" id="PIRSF015601">
    <property type="entry name" value="MTase_slr0722"/>
    <property type="match status" value="1"/>
</dbReference>
<evidence type="ECO:0000256" key="5">
    <source>
        <dbReference type="ARBA" id="ARBA00022490"/>
    </source>
</evidence>
<comment type="caution">
    <text evidence="15">The sequence shown here is derived from an EMBL/GenBank/DDBJ whole genome shotgun (WGS) entry which is preliminary data.</text>
</comment>
<evidence type="ECO:0000256" key="9">
    <source>
        <dbReference type="ARBA" id="ARBA00022691"/>
    </source>
</evidence>
<dbReference type="GO" id="GO:0008168">
    <property type="term" value="F:methyltransferase activity"/>
    <property type="evidence" value="ECO:0007669"/>
    <property type="project" value="UniProtKB-KW"/>
</dbReference>
<dbReference type="InterPro" id="IPR046887">
    <property type="entry name" value="RsmE_PUA-like"/>
</dbReference>
<dbReference type="SUPFAM" id="SSF88697">
    <property type="entry name" value="PUA domain-like"/>
    <property type="match status" value="1"/>
</dbReference>
<keyword evidence="16" id="KW-1185">Reference proteome</keyword>
<organism evidence="15 16">
    <name type="scientific">Aliibacillus thermotolerans</name>
    <dbReference type="NCBI Taxonomy" id="1834418"/>
    <lineage>
        <taxon>Bacteria</taxon>
        <taxon>Bacillati</taxon>
        <taxon>Bacillota</taxon>
        <taxon>Bacilli</taxon>
        <taxon>Bacillales</taxon>
        <taxon>Bacillaceae</taxon>
        <taxon>Aliibacillus</taxon>
    </lineage>
</organism>
<comment type="subcellular location">
    <subcellularLocation>
        <location evidence="1 12">Cytoplasm</location>
    </subcellularLocation>
</comment>
<dbReference type="SUPFAM" id="SSF75217">
    <property type="entry name" value="alpha/beta knot"/>
    <property type="match status" value="1"/>
</dbReference>
<feature type="domain" description="Ribosomal RNA small subunit methyltransferase E methyltransferase" evidence="13">
    <location>
        <begin position="73"/>
        <end position="237"/>
    </location>
</feature>
<feature type="domain" description="Ribosomal RNA small subunit methyltransferase E PUA-like" evidence="14">
    <location>
        <begin position="18"/>
        <end position="64"/>
    </location>
</feature>
<evidence type="ECO:0000313" key="16">
    <source>
        <dbReference type="Proteomes" id="UP001596143"/>
    </source>
</evidence>
<evidence type="ECO:0000256" key="7">
    <source>
        <dbReference type="ARBA" id="ARBA00022603"/>
    </source>
</evidence>
<name>A0ABW0U8G5_9BACI</name>
<proteinExistence type="inferred from homology"/>
<keyword evidence="5 12" id="KW-0963">Cytoplasm</keyword>
<comment type="similarity">
    <text evidence="2 12">Belongs to the RNA methyltransferase RsmE family.</text>
</comment>
<comment type="catalytic activity">
    <reaction evidence="11 12">
        <text>uridine(1498) in 16S rRNA + S-adenosyl-L-methionine = N(3)-methyluridine(1498) in 16S rRNA + S-adenosyl-L-homocysteine + H(+)</text>
        <dbReference type="Rhea" id="RHEA:42920"/>
        <dbReference type="Rhea" id="RHEA-COMP:10283"/>
        <dbReference type="Rhea" id="RHEA-COMP:10284"/>
        <dbReference type="ChEBI" id="CHEBI:15378"/>
        <dbReference type="ChEBI" id="CHEBI:57856"/>
        <dbReference type="ChEBI" id="CHEBI:59789"/>
        <dbReference type="ChEBI" id="CHEBI:65315"/>
        <dbReference type="ChEBI" id="CHEBI:74502"/>
        <dbReference type="EC" id="2.1.1.193"/>
    </reaction>
</comment>
<evidence type="ECO:0000256" key="6">
    <source>
        <dbReference type="ARBA" id="ARBA00022552"/>
    </source>
</evidence>
<dbReference type="Pfam" id="PF04452">
    <property type="entry name" value="Methyltrans_RNA"/>
    <property type="match status" value="1"/>
</dbReference>
<protein>
    <recommendedName>
        <fullName evidence="4 12">Ribosomal RNA small subunit methyltransferase E</fullName>
        <ecNumber evidence="3 12">2.1.1.193</ecNumber>
    </recommendedName>
</protein>
<dbReference type="InterPro" id="IPR015947">
    <property type="entry name" value="PUA-like_sf"/>
</dbReference>
<gene>
    <name evidence="15" type="ORF">ACFPTR_12895</name>
</gene>
<dbReference type="InterPro" id="IPR029028">
    <property type="entry name" value="Alpha/beta_knot_MTases"/>
</dbReference>
<evidence type="ECO:0000256" key="3">
    <source>
        <dbReference type="ARBA" id="ARBA00012328"/>
    </source>
</evidence>
<keyword evidence="6 12" id="KW-0698">rRNA processing</keyword>
<reference evidence="16" key="1">
    <citation type="journal article" date="2019" name="Int. J. Syst. Evol. Microbiol.">
        <title>The Global Catalogue of Microorganisms (GCM) 10K type strain sequencing project: providing services to taxonomists for standard genome sequencing and annotation.</title>
        <authorList>
            <consortium name="The Broad Institute Genomics Platform"/>
            <consortium name="The Broad Institute Genome Sequencing Center for Infectious Disease"/>
            <person name="Wu L."/>
            <person name="Ma J."/>
        </authorList>
    </citation>
    <scope>NUCLEOTIDE SEQUENCE [LARGE SCALE GENOMIC DNA]</scope>
    <source>
        <strain evidence="16">CGMCC 1.15790</strain>
    </source>
</reference>
<evidence type="ECO:0000256" key="4">
    <source>
        <dbReference type="ARBA" id="ARBA00013673"/>
    </source>
</evidence>
<keyword evidence="8 12" id="KW-0808">Transferase</keyword>
<evidence type="ECO:0000259" key="13">
    <source>
        <dbReference type="Pfam" id="PF04452"/>
    </source>
</evidence>
<dbReference type="EC" id="2.1.1.193" evidence="3 12"/>
<dbReference type="InterPro" id="IPR029026">
    <property type="entry name" value="tRNA_m1G_MTases_N"/>
</dbReference>
<evidence type="ECO:0000256" key="8">
    <source>
        <dbReference type="ARBA" id="ARBA00022679"/>
    </source>
</evidence>
<dbReference type="Proteomes" id="UP001596143">
    <property type="component" value="Unassembled WGS sequence"/>
</dbReference>
<comment type="function">
    <text evidence="10 12">Specifically methylates the N3 position of the uracil ring of uridine 1498 (m3U1498) in 16S rRNA. Acts on the fully assembled 30S ribosomal subunit.</text>
</comment>
<keyword evidence="7 12" id="KW-0489">Methyltransferase</keyword>
<dbReference type="PANTHER" id="PTHR30027:SF3">
    <property type="entry name" value="16S RRNA (URACIL(1498)-N(3))-METHYLTRANSFERASE"/>
    <property type="match status" value="1"/>
</dbReference>
<accession>A0ABW0U8G5</accession>
<evidence type="ECO:0000259" key="14">
    <source>
        <dbReference type="Pfam" id="PF20260"/>
    </source>
</evidence>
<dbReference type="PANTHER" id="PTHR30027">
    <property type="entry name" value="RIBOSOMAL RNA SMALL SUBUNIT METHYLTRANSFERASE E"/>
    <property type="match status" value="1"/>
</dbReference>
<dbReference type="Gene3D" id="3.40.1280.10">
    <property type="match status" value="1"/>
</dbReference>
<evidence type="ECO:0000256" key="12">
    <source>
        <dbReference type="PIRNR" id="PIRNR015601"/>
    </source>
</evidence>
<dbReference type="NCBIfam" id="TIGR00046">
    <property type="entry name" value="RsmE family RNA methyltransferase"/>
    <property type="match status" value="1"/>
</dbReference>
<dbReference type="Pfam" id="PF20260">
    <property type="entry name" value="PUA_4"/>
    <property type="match status" value="1"/>
</dbReference>
<dbReference type="CDD" id="cd18084">
    <property type="entry name" value="RsmE-like"/>
    <property type="match status" value="1"/>
</dbReference>
<evidence type="ECO:0000256" key="2">
    <source>
        <dbReference type="ARBA" id="ARBA00005528"/>
    </source>
</evidence>
<evidence type="ECO:0000313" key="15">
    <source>
        <dbReference type="EMBL" id="MFC5629745.1"/>
    </source>
</evidence>
<keyword evidence="9 12" id="KW-0949">S-adenosyl-L-methionine</keyword>
<dbReference type="InterPro" id="IPR046886">
    <property type="entry name" value="RsmE_MTase_dom"/>
</dbReference>
<evidence type="ECO:0000256" key="11">
    <source>
        <dbReference type="ARBA" id="ARBA00047944"/>
    </source>
</evidence>
<dbReference type="InterPro" id="IPR006700">
    <property type="entry name" value="RsmE"/>
</dbReference>
<sequence>MQRYFVEPSNMGEREVMIEGNDVKHITRVMRMGVGDHIICLNNNGREVLAQIDKVENHRLVAKIVKEHKNLSELPVSVAIAQALIKGDKLDYVVQKCTEFGAKAIYLFASDRSVVKWDQQKSAKKIARLKKIAKKAAEQSGRLFIPDISFTSHLVEATTEVEMRLFLDEEKAKKHDHTGLFDALHQHPSSLLAVVGPEGGLSEQEKTIFCEHGFQGISLGPRILRSESAAIYTLSALSYHYELSR</sequence>